<dbReference type="RefSeq" id="WP_307486749.1">
    <property type="nucleotide sequence ID" value="NZ_JAUTBF010000001.1"/>
</dbReference>
<proteinExistence type="predicted"/>
<keyword evidence="1" id="KW-0812">Transmembrane</keyword>
<accession>A0ABU0TZ02</accession>
<feature type="transmembrane region" description="Helical" evidence="1">
    <location>
        <begin position="31"/>
        <end position="51"/>
    </location>
</feature>
<name>A0ABU0TZ02_MICTR</name>
<dbReference type="Proteomes" id="UP001226691">
    <property type="component" value="Unassembled WGS sequence"/>
</dbReference>
<organism evidence="2 3">
    <name type="scientific">Microbacterium trichothecenolyticum</name>
    <name type="common">Aureobacterium trichothecenolyticum</name>
    <dbReference type="NCBI Taxonomy" id="69370"/>
    <lineage>
        <taxon>Bacteria</taxon>
        <taxon>Bacillati</taxon>
        <taxon>Actinomycetota</taxon>
        <taxon>Actinomycetes</taxon>
        <taxon>Micrococcales</taxon>
        <taxon>Microbacteriaceae</taxon>
        <taxon>Microbacterium</taxon>
    </lineage>
</organism>
<evidence type="ECO:0008006" key="4">
    <source>
        <dbReference type="Google" id="ProtNLM"/>
    </source>
</evidence>
<keyword evidence="1" id="KW-0472">Membrane</keyword>
<evidence type="ECO:0000256" key="1">
    <source>
        <dbReference type="SAM" id="Phobius"/>
    </source>
</evidence>
<keyword evidence="3" id="KW-1185">Reference proteome</keyword>
<sequence>MSGRTWAGVICVAVILPFAVAMTVHDFSVGQFPARPVAIIVLVIVGVVLWLRRNTRDDKDA</sequence>
<dbReference type="EMBL" id="JAUTBF010000001">
    <property type="protein sequence ID" value="MDQ1124884.1"/>
    <property type="molecule type" value="Genomic_DNA"/>
</dbReference>
<reference evidence="2 3" key="1">
    <citation type="submission" date="2023-07" db="EMBL/GenBank/DDBJ databases">
        <title>Functional and genomic diversity of the sorghum phyllosphere microbiome.</title>
        <authorList>
            <person name="Shade A."/>
        </authorList>
    </citation>
    <scope>NUCLEOTIDE SEQUENCE [LARGE SCALE GENOMIC DNA]</scope>
    <source>
        <strain evidence="2 3">SORGH_AS_1207</strain>
    </source>
</reference>
<evidence type="ECO:0000313" key="3">
    <source>
        <dbReference type="Proteomes" id="UP001226691"/>
    </source>
</evidence>
<comment type="caution">
    <text evidence="2">The sequence shown here is derived from an EMBL/GenBank/DDBJ whole genome shotgun (WGS) entry which is preliminary data.</text>
</comment>
<protein>
    <recommendedName>
        <fullName evidence="4">MYXO-CTERM domain-containing protein</fullName>
    </recommendedName>
</protein>
<gene>
    <name evidence="2" type="ORF">QE412_003457</name>
</gene>
<evidence type="ECO:0000313" key="2">
    <source>
        <dbReference type="EMBL" id="MDQ1124884.1"/>
    </source>
</evidence>
<keyword evidence="1" id="KW-1133">Transmembrane helix</keyword>